<evidence type="ECO:0000313" key="3">
    <source>
        <dbReference type="Proteomes" id="UP000675920"/>
    </source>
</evidence>
<feature type="region of interest" description="Disordered" evidence="1">
    <location>
        <begin position="58"/>
        <end position="154"/>
    </location>
</feature>
<evidence type="ECO:0000256" key="2">
    <source>
        <dbReference type="SAM" id="Phobius"/>
    </source>
</evidence>
<keyword evidence="2" id="KW-0472">Membrane</keyword>
<evidence type="ECO:0000256" key="1">
    <source>
        <dbReference type="SAM" id="MobiDB-lite"/>
    </source>
</evidence>
<dbReference type="RefSeq" id="WP_028312971.1">
    <property type="nucleotide sequence ID" value="NZ_KI519499.1"/>
</dbReference>
<protein>
    <submittedName>
        <fullName evidence="4">Energy transducer TonB</fullName>
    </submittedName>
</protein>
<dbReference type="Proteomes" id="UP000675920">
    <property type="component" value="Unplaced"/>
</dbReference>
<reference evidence="4" key="2">
    <citation type="journal article" date="2006" name="Science">
        <title>Outer membrane active transport: structure of the BtuB:TonB complex.</title>
        <authorList>
            <person name="Shultis D.D."/>
            <person name="Purdy M.D."/>
            <person name="Banchs C.N."/>
            <person name="Wiener M.C."/>
        </authorList>
    </citation>
    <scope>NUCLEOTIDE SEQUENCE</scope>
</reference>
<dbReference type="OrthoDB" id="8854271at2"/>
<feature type="compositionally biased region" description="Pro residues" evidence="1">
    <location>
        <begin position="140"/>
        <end position="149"/>
    </location>
</feature>
<organism evidence="3 4">
    <name type="scientific">Derxia gummosa DSM 723</name>
    <dbReference type="NCBI Taxonomy" id="1121388"/>
    <lineage>
        <taxon>Bacteria</taxon>
        <taxon>Pseudomonadati</taxon>
        <taxon>Pseudomonadota</taxon>
        <taxon>Betaproteobacteria</taxon>
        <taxon>Burkholderiales</taxon>
        <taxon>Alcaligenaceae</taxon>
        <taxon>Derxia</taxon>
    </lineage>
</organism>
<evidence type="ECO:0000313" key="4">
    <source>
        <dbReference type="RefSeq" id="WP_028312971.1"/>
    </source>
</evidence>
<name>A0A8B6X6P1_9BURK</name>
<accession>A0A8B6X6P1</accession>
<reference evidence="4" key="3">
    <citation type="submission" date="2025-08" db="UniProtKB">
        <authorList>
            <consortium name="RefSeq"/>
        </authorList>
    </citation>
    <scope>IDENTIFICATION</scope>
</reference>
<keyword evidence="2" id="KW-1133">Transmembrane helix</keyword>
<feature type="region of interest" description="Disordered" evidence="1">
    <location>
        <begin position="1"/>
        <end position="20"/>
    </location>
</feature>
<dbReference type="Gene3D" id="3.30.1150.10">
    <property type="match status" value="1"/>
</dbReference>
<sequence length="244" mass="25439">MASKRPGALWATEEADEQKRLPMPVAIGVAAAITVGAVVGLSFVDFDQVMAEAKRITRATIVENEPPPPPPPPPKEEPPPPKPVQKIVKAPPTPVPTPPRPDPTPPPPSANIAAAEKPAPTAPAIATPAATGPATAPMVSAPPAPPAPPAKAHGTGGPVEIGLVCPRQVKPEIPRRLLQLGLSGNFVVKALITVKGGKVTDVNIVRADRPELRNAVISAVKQYDCQTNGDDEVVGQQEFEFRLE</sequence>
<feature type="transmembrane region" description="Helical" evidence="2">
    <location>
        <begin position="21"/>
        <end position="44"/>
    </location>
</feature>
<feature type="compositionally biased region" description="Low complexity" evidence="1">
    <location>
        <begin position="110"/>
        <end position="139"/>
    </location>
</feature>
<keyword evidence="2" id="KW-0812">Transmembrane</keyword>
<keyword evidence="3" id="KW-1185">Reference proteome</keyword>
<dbReference type="AlphaFoldDB" id="A0A8B6X6P1"/>
<dbReference type="PRINTS" id="PR01217">
    <property type="entry name" value="PRICHEXTENSN"/>
</dbReference>
<proteinExistence type="predicted"/>
<feature type="compositionally biased region" description="Pro residues" evidence="1">
    <location>
        <begin position="91"/>
        <end position="109"/>
    </location>
</feature>
<reference evidence="4" key="1">
    <citation type="journal article" date="1994" name="Infect. Immun.">
        <title>A functional tonB gene is required for both utilization of heme and virulence expression by Haemophilus influenzae type b.</title>
        <authorList>
            <person name="Jarosik G.P."/>
            <person name="Sanders J.D."/>
            <person name="Cope L.D."/>
            <person name="Muller-Eberhard U."/>
            <person name="Hansen E.J."/>
        </authorList>
    </citation>
    <scope>NUCLEOTIDE SEQUENCE</scope>
</reference>